<keyword evidence="1" id="KW-0812">Transmembrane</keyword>
<sequence>MTGFNLQVIGALMIIVGGIVGLVGFLKSPQDNLLNHFKQEQNMIQQQSSEDGFNYVNNGTSNNNTFINKVEKVNVGNTQRHLNDEYKNKLTEFLLDKKPEIIKITATNNTESYQYAVEVKQFLEEKNFNVEKNVNQTVLAGGPIGINAQVEGNMVHIYVN</sequence>
<reference evidence="3" key="1">
    <citation type="submission" date="2017-09" db="EMBL/GenBank/DDBJ databases">
        <title>Depth-based differentiation of microbial function through sediment-hosted aquifers and enrichment of novel symbionts in the deep terrestrial subsurface.</title>
        <authorList>
            <person name="Probst A.J."/>
            <person name="Ladd B."/>
            <person name="Jarett J.K."/>
            <person name="Geller-Mcgrath D.E."/>
            <person name="Sieber C.M.K."/>
            <person name="Emerson J.B."/>
            <person name="Anantharaman K."/>
            <person name="Thomas B.C."/>
            <person name="Malmstrom R."/>
            <person name="Stieglmeier M."/>
            <person name="Klingl A."/>
            <person name="Woyke T."/>
            <person name="Ryan C.M."/>
            <person name="Banfield J.F."/>
        </authorList>
    </citation>
    <scope>NUCLEOTIDE SEQUENCE [LARGE SCALE GENOMIC DNA]</scope>
</reference>
<name>A0A2M7VBY1_9BACT</name>
<evidence type="ECO:0000256" key="1">
    <source>
        <dbReference type="SAM" id="Phobius"/>
    </source>
</evidence>
<dbReference type="AlphaFoldDB" id="A0A2M7VBY1"/>
<comment type="caution">
    <text evidence="2">The sequence shown here is derived from an EMBL/GenBank/DDBJ whole genome shotgun (WGS) entry which is preliminary data.</text>
</comment>
<organism evidence="2 3">
    <name type="scientific">Candidatus Magasanikbacteria bacterium CG_4_10_14_0_2_um_filter_33_14</name>
    <dbReference type="NCBI Taxonomy" id="1974636"/>
    <lineage>
        <taxon>Bacteria</taxon>
        <taxon>Candidatus Magasanikiibacteriota</taxon>
    </lineage>
</organism>
<evidence type="ECO:0000313" key="3">
    <source>
        <dbReference type="Proteomes" id="UP000231453"/>
    </source>
</evidence>
<keyword evidence="1" id="KW-0472">Membrane</keyword>
<proteinExistence type="predicted"/>
<keyword evidence="1" id="KW-1133">Transmembrane helix</keyword>
<dbReference type="Proteomes" id="UP000231453">
    <property type="component" value="Unassembled WGS sequence"/>
</dbReference>
<dbReference type="EMBL" id="PFPL01000008">
    <property type="protein sequence ID" value="PIZ96737.1"/>
    <property type="molecule type" value="Genomic_DNA"/>
</dbReference>
<accession>A0A2M7VBY1</accession>
<feature type="transmembrane region" description="Helical" evidence="1">
    <location>
        <begin position="6"/>
        <end position="26"/>
    </location>
</feature>
<gene>
    <name evidence="2" type="ORF">COX80_00555</name>
</gene>
<evidence type="ECO:0000313" key="2">
    <source>
        <dbReference type="EMBL" id="PIZ96737.1"/>
    </source>
</evidence>
<protein>
    <submittedName>
        <fullName evidence="2">Uncharacterized protein</fullName>
    </submittedName>
</protein>